<accession>A0ACB8U540</accession>
<proteinExistence type="predicted"/>
<organism evidence="1 2">
    <name type="scientific">Irpex rosettiformis</name>
    <dbReference type="NCBI Taxonomy" id="378272"/>
    <lineage>
        <taxon>Eukaryota</taxon>
        <taxon>Fungi</taxon>
        <taxon>Dikarya</taxon>
        <taxon>Basidiomycota</taxon>
        <taxon>Agaricomycotina</taxon>
        <taxon>Agaricomycetes</taxon>
        <taxon>Polyporales</taxon>
        <taxon>Irpicaceae</taxon>
        <taxon>Irpex</taxon>
    </lineage>
</organism>
<protein>
    <submittedName>
        <fullName evidence="1">Major facilitator superfamily domain-containing protein</fullName>
    </submittedName>
</protein>
<dbReference type="Proteomes" id="UP001055072">
    <property type="component" value="Unassembled WGS sequence"/>
</dbReference>
<name>A0ACB8U540_9APHY</name>
<reference evidence="1" key="1">
    <citation type="journal article" date="2021" name="Environ. Microbiol.">
        <title>Gene family expansions and transcriptome signatures uncover fungal adaptations to wood decay.</title>
        <authorList>
            <person name="Hage H."/>
            <person name="Miyauchi S."/>
            <person name="Viragh M."/>
            <person name="Drula E."/>
            <person name="Min B."/>
            <person name="Chaduli D."/>
            <person name="Navarro D."/>
            <person name="Favel A."/>
            <person name="Norest M."/>
            <person name="Lesage-Meessen L."/>
            <person name="Balint B."/>
            <person name="Merenyi Z."/>
            <person name="de Eugenio L."/>
            <person name="Morin E."/>
            <person name="Martinez A.T."/>
            <person name="Baldrian P."/>
            <person name="Stursova M."/>
            <person name="Martinez M.J."/>
            <person name="Novotny C."/>
            <person name="Magnuson J.K."/>
            <person name="Spatafora J.W."/>
            <person name="Maurice S."/>
            <person name="Pangilinan J."/>
            <person name="Andreopoulos W."/>
            <person name="LaButti K."/>
            <person name="Hundley H."/>
            <person name="Na H."/>
            <person name="Kuo A."/>
            <person name="Barry K."/>
            <person name="Lipzen A."/>
            <person name="Henrissat B."/>
            <person name="Riley R."/>
            <person name="Ahrendt S."/>
            <person name="Nagy L.G."/>
            <person name="Grigoriev I.V."/>
            <person name="Martin F."/>
            <person name="Rosso M.N."/>
        </authorList>
    </citation>
    <scope>NUCLEOTIDE SEQUENCE</scope>
    <source>
        <strain evidence="1">CBS 384.51</strain>
    </source>
</reference>
<sequence>MSDIEKRGGKSPLDDEKSLAQVIGREAASPPGSREESRLREVSEDGVDESFREKCHLINECLQHEIGFGRYQKELFLLSGFGWLADNLWLQGVAVLLPQINAEFNPPRVEYTTFSLFIGLICGAITWGSLSDIIGRRLSWQITLCIAGIFGIASGGANSFVTLCSLVACLGFGVGGNLPVDGALFLENIPQSHQWLLTFLSAWWSIGQVISSVIVWGFLSRYSNDKAWRLSFYTLGSLTFGMFVCRYLIFTLQESPKFLVAIGHDEEAIEALTYIAKRNGKTISLTADRLLALGRSQGRGNKESLLRTLKNSFAHFSLSHVRPLFSTRPLAINTTLIILIWGLIGLAYPLFNGFLVLYLQDKLTFASSVSRTYRDYTIVAVFGIPGSALACLIVDWTRGSESRWAIGGRKLALSISTLATGLFLFLFTTTTTEAAYLGFSCASSLTQNAMYGVLYAYTPEAFPTPHRGTGDALASAVNRVMGLIAPIIKIVTTSRDGSSTVDANVPVFISASLFVVSAILAMLLPIETAGKAVL</sequence>
<keyword evidence="2" id="KW-1185">Reference proteome</keyword>
<dbReference type="EMBL" id="MU274911">
    <property type="protein sequence ID" value="KAI0089234.1"/>
    <property type="molecule type" value="Genomic_DNA"/>
</dbReference>
<gene>
    <name evidence="1" type="ORF">BDY19DRAFT_944799</name>
</gene>
<comment type="caution">
    <text evidence="1">The sequence shown here is derived from an EMBL/GenBank/DDBJ whole genome shotgun (WGS) entry which is preliminary data.</text>
</comment>
<evidence type="ECO:0000313" key="1">
    <source>
        <dbReference type="EMBL" id="KAI0089234.1"/>
    </source>
</evidence>
<evidence type="ECO:0000313" key="2">
    <source>
        <dbReference type="Proteomes" id="UP001055072"/>
    </source>
</evidence>